<keyword evidence="5 7" id="KW-0472">Membrane</keyword>
<dbReference type="Gene3D" id="1.10.1450.10">
    <property type="entry name" value="Tetraspanin"/>
    <property type="match status" value="1"/>
</dbReference>
<dbReference type="AlphaFoldDB" id="A0A6P3WEL6"/>
<comment type="similarity">
    <text evidence="2 7">Belongs to the tetraspanin (TM4SF) family.</text>
</comment>
<dbReference type="GO" id="GO:0005886">
    <property type="term" value="C:plasma membrane"/>
    <property type="evidence" value="ECO:0007669"/>
    <property type="project" value="TreeGrafter"/>
</dbReference>
<gene>
    <name evidence="9" type="primary">LOC105912403</name>
</gene>
<feature type="transmembrane region" description="Helical" evidence="7">
    <location>
        <begin position="78"/>
        <end position="102"/>
    </location>
</feature>
<dbReference type="PANTHER" id="PTHR19282:SF544">
    <property type="entry name" value="TETRASPANIN"/>
    <property type="match status" value="1"/>
</dbReference>
<sequence>MAKGSSVLSNIFGFFNLLFAIVGAVVIVLAILVHVHLSNVQEFEKIGGVVILYVIGFITLTISFLGAYGAFRQVKWMLIVFLVLMCVGFLFLARIAVTLAIVRPQVDSIAEEQLDAVLPLDKTSMDFQSIMDAFQSSMHCCGLSNGYKDWNENVPESCNCPPPEETMTDVCVVIPGNYLEALFSQRMVYRQSCGPILLNLLKTAFDGVMGVFFGLTTLTVLAIAISSCLIARINKNRIAGVVLGPTLVFSTSPPKYNELVNEPYH</sequence>
<proteinExistence type="inferred from homology"/>
<keyword evidence="4 7" id="KW-1133">Transmembrane helix</keyword>
<dbReference type="PIRSF" id="PIRSF002419">
    <property type="entry name" value="Tetraspanin"/>
    <property type="match status" value="1"/>
</dbReference>
<evidence type="ECO:0000256" key="7">
    <source>
        <dbReference type="RuleBase" id="RU361218"/>
    </source>
</evidence>
<dbReference type="SUPFAM" id="SSF48652">
    <property type="entry name" value="Tetraspanin"/>
    <property type="match status" value="1"/>
</dbReference>
<dbReference type="InterPro" id="IPR018499">
    <property type="entry name" value="Tetraspanin/Peripherin"/>
</dbReference>
<feature type="transmembrane region" description="Helical" evidence="7">
    <location>
        <begin position="207"/>
        <end position="231"/>
    </location>
</feature>
<evidence type="ECO:0000256" key="4">
    <source>
        <dbReference type="ARBA" id="ARBA00022989"/>
    </source>
</evidence>
<evidence type="ECO:0000256" key="5">
    <source>
        <dbReference type="ARBA" id="ARBA00023136"/>
    </source>
</evidence>
<feature type="disulfide bond" evidence="6">
    <location>
        <begin position="141"/>
        <end position="158"/>
    </location>
</feature>
<dbReference type="InterPro" id="IPR008952">
    <property type="entry name" value="Tetraspanin_EC2_sf"/>
</dbReference>
<comment type="subcellular location">
    <subcellularLocation>
        <location evidence="1 7">Membrane</location>
        <topology evidence="1 7">Multi-pass membrane protein</topology>
    </subcellularLocation>
</comment>
<evidence type="ECO:0000256" key="1">
    <source>
        <dbReference type="ARBA" id="ARBA00004141"/>
    </source>
</evidence>
<dbReference type="OrthoDB" id="5982705at2759"/>
<dbReference type="PRINTS" id="PR00259">
    <property type="entry name" value="TMFOUR"/>
</dbReference>
<accession>A0A6P3WEL6</accession>
<dbReference type="InterPro" id="IPR000301">
    <property type="entry name" value="Tetraspanin_animals"/>
</dbReference>
<dbReference type="GeneID" id="105912403"/>
<keyword evidence="3 7" id="KW-0812">Transmembrane</keyword>
<reference evidence="9" key="1">
    <citation type="submission" date="2025-08" db="UniProtKB">
        <authorList>
            <consortium name="RefSeq"/>
        </authorList>
    </citation>
    <scope>IDENTIFICATION</scope>
</reference>
<evidence type="ECO:0000256" key="6">
    <source>
        <dbReference type="PIRSR" id="PIRSR002419-1"/>
    </source>
</evidence>
<evidence type="ECO:0000256" key="3">
    <source>
        <dbReference type="ARBA" id="ARBA00022692"/>
    </source>
</evidence>
<dbReference type="Pfam" id="PF00335">
    <property type="entry name" value="Tetraspanin"/>
    <property type="match status" value="1"/>
</dbReference>
<evidence type="ECO:0000313" key="8">
    <source>
        <dbReference type="Proteomes" id="UP000515152"/>
    </source>
</evidence>
<evidence type="ECO:0000313" key="9">
    <source>
        <dbReference type="RefSeq" id="XP_012696813.1"/>
    </source>
</evidence>
<feature type="transmembrane region" description="Helical" evidence="7">
    <location>
        <begin position="12"/>
        <end position="37"/>
    </location>
</feature>
<dbReference type="KEGG" id="char:105912403"/>
<dbReference type="PANTHER" id="PTHR19282">
    <property type="entry name" value="TETRASPANIN"/>
    <property type="match status" value="1"/>
</dbReference>
<name>A0A6P3WEL6_CLUHA</name>
<dbReference type="RefSeq" id="XP_012696813.1">
    <property type="nucleotide sequence ID" value="XM_012841359.3"/>
</dbReference>
<dbReference type="Proteomes" id="UP000515152">
    <property type="component" value="Chromosome 16"/>
</dbReference>
<keyword evidence="6" id="KW-1015">Disulfide bond</keyword>
<protein>
    <recommendedName>
        <fullName evidence="7">Tetraspanin</fullName>
    </recommendedName>
</protein>
<keyword evidence="8" id="KW-1185">Reference proteome</keyword>
<feature type="transmembrane region" description="Helical" evidence="7">
    <location>
        <begin position="49"/>
        <end position="71"/>
    </location>
</feature>
<organism evidence="8 9">
    <name type="scientific">Clupea harengus</name>
    <name type="common">Atlantic herring</name>
    <dbReference type="NCBI Taxonomy" id="7950"/>
    <lineage>
        <taxon>Eukaryota</taxon>
        <taxon>Metazoa</taxon>
        <taxon>Chordata</taxon>
        <taxon>Craniata</taxon>
        <taxon>Vertebrata</taxon>
        <taxon>Euteleostomi</taxon>
        <taxon>Actinopterygii</taxon>
        <taxon>Neopterygii</taxon>
        <taxon>Teleostei</taxon>
        <taxon>Clupei</taxon>
        <taxon>Clupeiformes</taxon>
        <taxon>Clupeoidei</taxon>
        <taxon>Clupeidae</taxon>
        <taxon>Clupea</taxon>
    </lineage>
</organism>
<evidence type="ECO:0000256" key="2">
    <source>
        <dbReference type="ARBA" id="ARBA00006840"/>
    </source>
</evidence>